<sequence length="39" mass="4592">MSKAILFHSYENCGLTPELLRNTVEKWYNGRRCSEDCRA</sequence>
<evidence type="ECO:0000313" key="2">
    <source>
        <dbReference type="Proteomes" id="UP000215086"/>
    </source>
</evidence>
<gene>
    <name evidence="1" type="ORF">THTE_3076</name>
</gene>
<protein>
    <submittedName>
        <fullName evidence="1">Uncharacterized protein</fullName>
    </submittedName>
</protein>
<reference evidence="1 2" key="1">
    <citation type="journal article" name="Front. Microbiol.">
        <title>Sugar Metabolism of the First Thermophilic Planctomycete Thermogutta terrifontis: Comparative Genomic and Transcriptomic Approaches.</title>
        <authorList>
            <person name="Elcheninov A.G."/>
            <person name="Menzel P."/>
            <person name="Gudbergsdottir S.R."/>
            <person name="Slesarev A.I."/>
            <person name="Kadnikov V.V."/>
            <person name="Krogh A."/>
            <person name="Bonch-Osmolovskaya E.A."/>
            <person name="Peng X."/>
            <person name="Kublanov I.V."/>
        </authorList>
    </citation>
    <scope>NUCLEOTIDE SEQUENCE [LARGE SCALE GENOMIC DNA]</scope>
    <source>
        <strain evidence="1 2">R1</strain>
    </source>
</reference>
<organism evidence="1 2">
    <name type="scientific">Thermogutta terrifontis</name>
    <dbReference type="NCBI Taxonomy" id="1331910"/>
    <lineage>
        <taxon>Bacteria</taxon>
        <taxon>Pseudomonadati</taxon>
        <taxon>Planctomycetota</taxon>
        <taxon>Planctomycetia</taxon>
        <taxon>Pirellulales</taxon>
        <taxon>Thermoguttaceae</taxon>
        <taxon>Thermogutta</taxon>
    </lineage>
</organism>
<accession>A0A286RI96</accession>
<dbReference type="Proteomes" id="UP000215086">
    <property type="component" value="Chromosome"/>
</dbReference>
<keyword evidence="2" id="KW-1185">Reference proteome</keyword>
<proteinExistence type="predicted"/>
<dbReference type="KEGG" id="ttf:THTE_3076"/>
<dbReference type="AlphaFoldDB" id="A0A286RI96"/>
<dbReference type="EMBL" id="CP018477">
    <property type="protein sequence ID" value="ASV75678.1"/>
    <property type="molecule type" value="Genomic_DNA"/>
</dbReference>
<evidence type="ECO:0000313" key="1">
    <source>
        <dbReference type="EMBL" id="ASV75678.1"/>
    </source>
</evidence>
<name>A0A286RI96_9BACT</name>